<organism evidence="1">
    <name type="scientific">marine sediment metagenome</name>
    <dbReference type="NCBI Taxonomy" id="412755"/>
    <lineage>
        <taxon>unclassified sequences</taxon>
        <taxon>metagenomes</taxon>
        <taxon>ecological metagenomes</taxon>
    </lineage>
</organism>
<reference evidence="1" key="1">
    <citation type="journal article" date="2014" name="Front. Microbiol.">
        <title>High frequency of phylogenetically diverse reductive dehalogenase-homologous genes in deep subseafloor sedimentary metagenomes.</title>
        <authorList>
            <person name="Kawai M."/>
            <person name="Futagami T."/>
            <person name="Toyoda A."/>
            <person name="Takaki Y."/>
            <person name="Nishi S."/>
            <person name="Hori S."/>
            <person name="Arai W."/>
            <person name="Tsubouchi T."/>
            <person name="Morono Y."/>
            <person name="Uchiyama I."/>
            <person name="Ito T."/>
            <person name="Fujiyama A."/>
            <person name="Inagaki F."/>
            <person name="Takami H."/>
        </authorList>
    </citation>
    <scope>NUCLEOTIDE SEQUENCE</scope>
    <source>
        <strain evidence="1">Expedition CK06-06</strain>
    </source>
</reference>
<evidence type="ECO:0000313" key="1">
    <source>
        <dbReference type="EMBL" id="GAH78279.1"/>
    </source>
</evidence>
<dbReference type="GO" id="GO:0016491">
    <property type="term" value="F:oxidoreductase activity"/>
    <property type="evidence" value="ECO:0007669"/>
    <property type="project" value="InterPro"/>
</dbReference>
<accession>X1JJ03</accession>
<sequence length="52" mass="5793">MQEAPEDGGVDGVINVGIAESGWGRLGGRAALEEFTELRWITMQRTPRQYPF</sequence>
<dbReference type="AlphaFoldDB" id="X1JJ03"/>
<comment type="caution">
    <text evidence="1">The sequence shown here is derived from an EMBL/GenBank/DDBJ whole genome shotgun (WGS) entry which is preliminary data.</text>
</comment>
<gene>
    <name evidence="1" type="ORF">S03H2_64390</name>
</gene>
<evidence type="ECO:0008006" key="2">
    <source>
        <dbReference type="Google" id="ProtNLM"/>
    </source>
</evidence>
<dbReference type="SUPFAM" id="SSF53720">
    <property type="entry name" value="ALDH-like"/>
    <property type="match status" value="1"/>
</dbReference>
<dbReference type="EMBL" id="BARU01041820">
    <property type="protein sequence ID" value="GAH78279.1"/>
    <property type="molecule type" value="Genomic_DNA"/>
</dbReference>
<protein>
    <recommendedName>
        <fullName evidence="2">Aldehyde dehydrogenase domain-containing protein</fullName>
    </recommendedName>
</protein>
<proteinExistence type="predicted"/>
<dbReference type="InterPro" id="IPR016161">
    <property type="entry name" value="Ald_DH/histidinol_DH"/>
</dbReference>
<name>X1JJ03_9ZZZZ</name>